<gene>
    <name evidence="1" type="ORF">FBZ93_108146</name>
</gene>
<evidence type="ECO:0000313" key="1">
    <source>
        <dbReference type="EMBL" id="TWB96104.1"/>
    </source>
</evidence>
<organism evidence="1 2">
    <name type="scientific">Bradyrhizobium macuxiense</name>
    <dbReference type="NCBI Taxonomy" id="1755647"/>
    <lineage>
        <taxon>Bacteria</taxon>
        <taxon>Pseudomonadati</taxon>
        <taxon>Pseudomonadota</taxon>
        <taxon>Alphaproteobacteria</taxon>
        <taxon>Hyphomicrobiales</taxon>
        <taxon>Nitrobacteraceae</taxon>
        <taxon>Bradyrhizobium</taxon>
    </lineage>
</organism>
<name>A0A560LNS7_9BRAD</name>
<dbReference type="OrthoDB" id="513474at2"/>
<keyword evidence="2" id="KW-1185">Reference proteome</keyword>
<evidence type="ECO:0000313" key="2">
    <source>
        <dbReference type="Proteomes" id="UP000321304"/>
    </source>
</evidence>
<sequence>MSDFSLELPADFADYEWEVEAKGWFSQASINASGKRYRLNIYDAARLGQEIEDELQRGGIFFEPNLVVVKSVTRANIEHAAAQLARSGVLPTLLAE</sequence>
<dbReference type="Proteomes" id="UP000321304">
    <property type="component" value="Unassembled WGS sequence"/>
</dbReference>
<reference evidence="1 2" key="1">
    <citation type="submission" date="2019-06" db="EMBL/GenBank/DDBJ databases">
        <title>Genomic Encyclopedia of Type Strains, Phase IV (KMG-V): Genome sequencing to study the core and pangenomes of soil and plant-associated prokaryotes.</title>
        <authorList>
            <person name="Whitman W."/>
        </authorList>
    </citation>
    <scope>NUCLEOTIDE SEQUENCE [LARGE SCALE GENOMIC DNA]</scope>
    <source>
        <strain evidence="1 2">BR 10355</strain>
    </source>
</reference>
<comment type="caution">
    <text evidence="1">The sequence shown here is derived from an EMBL/GenBank/DDBJ whole genome shotgun (WGS) entry which is preliminary data.</text>
</comment>
<proteinExistence type="predicted"/>
<dbReference type="RefSeq" id="WP_146988369.1">
    <property type="nucleotide sequence ID" value="NZ_VITY01000008.1"/>
</dbReference>
<protein>
    <submittedName>
        <fullName evidence="1">Uncharacterized protein</fullName>
    </submittedName>
</protein>
<accession>A0A560LNS7</accession>
<dbReference type="AlphaFoldDB" id="A0A560LNS7"/>
<dbReference type="EMBL" id="VITY01000008">
    <property type="protein sequence ID" value="TWB96104.1"/>
    <property type="molecule type" value="Genomic_DNA"/>
</dbReference>